<dbReference type="PROSITE" id="PS01124">
    <property type="entry name" value="HTH_ARAC_FAMILY_2"/>
    <property type="match status" value="1"/>
</dbReference>
<name>M9RC81_9RHOB</name>
<dbReference type="EMBL" id="CP003740">
    <property type="protein sequence ID" value="AGI67981.1"/>
    <property type="molecule type" value="Genomic_DNA"/>
</dbReference>
<organism evidence="5 6">
    <name type="scientific">Octadecabacter antarcticus 307</name>
    <dbReference type="NCBI Taxonomy" id="391626"/>
    <lineage>
        <taxon>Bacteria</taxon>
        <taxon>Pseudomonadati</taxon>
        <taxon>Pseudomonadota</taxon>
        <taxon>Alphaproteobacteria</taxon>
        <taxon>Rhodobacterales</taxon>
        <taxon>Roseobacteraceae</taxon>
        <taxon>Octadecabacter</taxon>
    </lineage>
</organism>
<dbReference type="SUPFAM" id="SSF46689">
    <property type="entry name" value="Homeodomain-like"/>
    <property type="match status" value="1"/>
</dbReference>
<evidence type="ECO:0000256" key="3">
    <source>
        <dbReference type="ARBA" id="ARBA00023163"/>
    </source>
</evidence>
<reference evidence="5 6" key="1">
    <citation type="journal article" date="2013" name="PLoS ONE">
        <title>Poles Apart: Arctic and Antarctic Octadecabacter strains Share High Genome Plasticity and a New Type of Xanthorhodopsin.</title>
        <authorList>
            <person name="Vollmers J."/>
            <person name="Voget S."/>
            <person name="Dietrich S."/>
            <person name="Gollnow K."/>
            <person name="Smits M."/>
            <person name="Meyer K."/>
            <person name="Brinkhoff T."/>
            <person name="Simon M."/>
            <person name="Daniel R."/>
        </authorList>
    </citation>
    <scope>NUCLEOTIDE SEQUENCE [LARGE SCALE GENOMIC DNA]</scope>
    <source>
        <strain evidence="5 6">307</strain>
    </source>
</reference>
<keyword evidence="6" id="KW-1185">Reference proteome</keyword>
<dbReference type="HOGENOM" id="CLU_000445_88_2_5"/>
<proteinExistence type="predicted"/>
<evidence type="ECO:0000256" key="2">
    <source>
        <dbReference type="ARBA" id="ARBA00023125"/>
    </source>
</evidence>
<sequence length="272" mass="29984">MIADPQNRLALTSIGQNAGQGRWRTETMRSHTSPRLIFVARGQGRVTVSGLTSGYGANNLIYIPAGTMYGYEVGQTVFGVMVTIPSAMATEWPQTPVHLRLRDVTVQKELAVQMDALERELKSTQPGHFRAAHYQLGLLSIYFERQLALRPEPPTDARANTAAARLVAAYTGLIERDYHKHARVADYAAKLGVTPTHLTRCCKQTSGKSALSLLNDRILFEARVQLRDSKTPVRQIARDLGFGSAAYFARAFQAHAGLTPTQFRKKGPLVHG</sequence>
<dbReference type="AlphaFoldDB" id="M9RC81"/>
<dbReference type="InterPro" id="IPR009057">
    <property type="entry name" value="Homeodomain-like_sf"/>
</dbReference>
<dbReference type="GO" id="GO:0043565">
    <property type="term" value="F:sequence-specific DNA binding"/>
    <property type="evidence" value="ECO:0007669"/>
    <property type="project" value="InterPro"/>
</dbReference>
<dbReference type="InterPro" id="IPR020449">
    <property type="entry name" value="Tscrpt_reg_AraC-type_HTH"/>
</dbReference>
<gene>
    <name evidence="5" type="ORF">OAN307_c23660</name>
</gene>
<dbReference type="PANTHER" id="PTHR43280">
    <property type="entry name" value="ARAC-FAMILY TRANSCRIPTIONAL REGULATOR"/>
    <property type="match status" value="1"/>
</dbReference>
<dbReference type="eggNOG" id="COG2207">
    <property type="taxonomic scope" value="Bacteria"/>
</dbReference>
<dbReference type="GO" id="GO:0003700">
    <property type="term" value="F:DNA-binding transcription factor activity"/>
    <property type="evidence" value="ECO:0007669"/>
    <property type="project" value="InterPro"/>
</dbReference>
<dbReference type="Gene3D" id="1.10.10.60">
    <property type="entry name" value="Homeodomain-like"/>
    <property type="match status" value="1"/>
</dbReference>
<evidence type="ECO:0000313" key="6">
    <source>
        <dbReference type="Proteomes" id="UP000005307"/>
    </source>
</evidence>
<evidence type="ECO:0000256" key="1">
    <source>
        <dbReference type="ARBA" id="ARBA00023015"/>
    </source>
</evidence>
<dbReference type="Pfam" id="PF12833">
    <property type="entry name" value="HTH_18"/>
    <property type="match status" value="1"/>
</dbReference>
<keyword evidence="1" id="KW-0805">Transcription regulation</keyword>
<dbReference type="PANTHER" id="PTHR43280:SF32">
    <property type="entry name" value="TRANSCRIPTIONAL REGULATORY PROTEIN"/>
    <property type="match status" value="1"/>
</dbReference>
<evidence type="ECO:0000313" key="5">
    <source>
        <dbReference type="EMBL" id="AGI67981.1"/>
    </source>
</evidence>
<dbReference type="InterPro" id="IPR037923">
    <property type="entry name" value="HTH-like"/>
</dbReference>
<dbReference type="SUPFAM" id="SSF51215">
    <property type="entry name" value="Regulatory protein AraC"/>
    <property type="match status" value="1"/>
</dbReference>
<dbReference type="KEGG" id="oat:OAN307_c23660"/>
<keyword evidence="2" id="KW-0238">DNA-binding</keyword>
<dbReference type="OrthoDB" id="9814125at2"/>
<evidence type="ECO:0000259" key="4">
    <source>
        <dbReference type="PROSITE" id="PS01124"/>
    </source>
</evidence>
<protein>
    <submittedName>
        <fullName evidence="5">AraC family transcriptional regulator</fullName>
    </submittedName>
</protein>
<dbReference type="PRINTS" id="PR00032">
    <property type="entry name" value="HTHARAC"/>
</dbReference>
<dbReference type="STRING" id="391626.OAN307_c23660"/>
<feature type="domain" description="HTH araC/xylS-type" evidence="4">
    <location>
        <begin position="168"/>
        <end position="266"/>
    </location>
</feature>
<dbReference type="InterPro" id="IPR018060">
    <property type="entry name" value="HTH_AraC"/>
</dbReference>
<accession>M9RC81</accession>
<dbReference type="Proteomes" id="UP000005307">
    <property type="component" value="Chromosome"/>
</dbReference>
<dbReference type="SMART" id="SM00342">
    <property type="entry name" value="HTH_ARAC"/>
    <property type="match status" value="1"/>
</dbReference>
<dbReference type="RefSeq" id="WP_015499999.1">
    <property type="nucleotide sequence ID" value="NC_020911.1"/>
</dbReference>
<keyword evidence="3" id="KW-0804">Transcription</keyword>